<dbReference type="Proteomes" id="UP000294575">
    <property type="component" value="Unassembled WGS sequence"/>
</dbReference>
<proteinExistence type="predicted"/>
<accession>A0A4R6TWN0</accession>
<feature type="signal peptide" evidence="1">
    <location>
        <begin position="1"/>
        <end position="20"/>
    </location>
</feature>
<keyword evidence="1" id="KW-0732">Signal</keyword>
<organism evidence="2 3">
    <name type="scientific">Thiopseudomonas denitrificans</name>
    <dbReference type="NCBI Taxonomy" id="1501432"/>
    <lineage>
        <taxon>Bacteria</taxon>
        <taxon>Pseudomonadati</taxon>
        <taxon>Pseudomonadota</taxon>
        <taxon>Gammaproteobacteria</taxon>
        <taxon>Pseudomonadales</taxon>
        <taxon>Pseudomonadaceae</taxon>
        <taxon>Thiopseudomonas</taxon>
    </lineage>
</organism>
<feature type="chain" id="PRO_5020745878" description="Lipoprotein" evidence="1">
    <location>
        <begin position="21"/>
        <end position="227"/>
    </location>
</feature>
<keyword evidence="3" id="KW-1185">Reference proteome</keyword>
<dbReference type="PROSITE" id="PS51257">
    <property type="entry name" value="PROKAR_LIPOPROTEIN"/>
    <property type="match status" value="1"/>
</dbReference>
<comment type="caution">
    <text evidence="2">The sequence shown here is derived from an EMBL/GenBank/DDBJ whole genome shotgun (WGS) entry which is preliminary data.</text>
</comment>
<dbReference type="EMBL" id="SNYK01000005">
    <property type="protein sequence ID" value="TDQ38258.1"/>
    <property type="molecule type" value="Genomic_DNA"/>
</dbReference>
<evidence type="ECO:0000313" key="3">
    <source>
        <dbReference type="Proteomes" id="UP000294575"/>
    </source>
</evidence>
<gene>
    <name evidence="2" type="ORF">DFQ45_105169</name>
</gene>
<dbReference type="AlphaFoldDB" id="A0A4R6TWN0"/>
<name>A0A4R6TWN0_9GAMM</name>
<evidence type="ECO:0000313" key="2">
    <source>
        <dbReference type="EMBL" id="TDQ38258.1"/>
    </source>
</evidence>
<sequence length="227" mass="24927">MKIKAISLFLCCILAGCATVNPMAVDKKTVAIDTREKSVVLLAIDVSRDDNSRYVPKPFVVHVEKPGSSKKTDRQNFKLREEDKLQLENGDSVYLVRMALVPGEYRLMAVTGNANAFPFNGIFQVPMLLDFKVSPSAISYMGQVTAKLRPRVGEEFRAGPVIPLLDQSVTGVSGGTFDVSVTDAPEKLSLFRTTYKALANSHIETETLPAFDRAAAQRWWAGAQDAD</sequence>
<protein>
    <recommendedName>
        <fullName evidence="4">Lipoprotein</fullName>
    </recommendedName>
</protein>
<reference evidence="2 3" key="1">
    <citation type="submission" date="2019-03" db="EMBL/GenBank/DDBJ databases">
        <title>Genomic Encyclopedia of Type Strains, Phase IV (KMG-IV): sequencing the most valuable type-strain genomes for metagenomic binning, comparative biology and taxonomic classification.</title>
        <authorList>
            <person name="Goeker M."/>
        </authorList>
    </citation>
    <scope>NUCLEOTIDE SEQUENCE [LARGE SCALE GENOMIC DNA]</scope>
    <source>
        <strain evidence="2 3">DSM 28679</strain>
    </source>
</reference>
<evidence type="ECO:0008006" key="4">
    <source>
        <dbReference type="Google" id="ProtNLM"/>
    </source>
</evidence>
<evidence type="ECO:0000256" key="1">
    <source>
        <dbReference type="SAM" id="SignalP"/>
    </source>
</evidence>